<keyword evidence="2" id="KW-1185">Reference proteome</keyword>
<protein>
    <submittedName>
        <fullName evidence="1">Uncharacterized protein</fullName>
    </submittedName>
</protein>
<dbReference type="RefSeq" id="YP_010112549.1">
    <property type="nucleotide sequence ID" value="NC_055893.1"/>
</dbReference>
<reference evidence="1 2" key="1">
    <citation type="submission" date="2020-07" db="EMBL/GenBank/DDBJ databases">
        <title>Taxonomic proposal: Crassvirales, a new order of highly abundant and diverse bacterial viruses.</title>
        <authorList>
            <person name="Shkoporov A.N."/>
            <person name="Stockdale S.R."/>
            <person name="Guerin E."/>
            <person name="Ross R.P."/>
            <person name="Hill C."/>
        </authorList>
    </citation>
    <scope>NUCLEOTIDE SEQUENCE [LARGE SCALE GENOMIC DNA]</scope>
</reference>
<dbReference type="Pfam" id="PF25702">
    <property type="entry name" value="CrAss_Ring_2"/>
    <property type="match status" value="1"/>
</dbReference>
<evidence type="ECO:0000313" key="1">
    <source>
        <dbReference type="EMBL" id="QOR57097.1"/>
    </source>
</evidence>
<dbReference type="Proteomes" id="UP000593850">
    <property type="component" value="Segment"/>
</dbReference>
<name>A0A7M1RRM2_9CAUD</name>
<dbReference type="GeneID" id="65131027"/>
<dbReference type="EMBL" id="MT774400">
    <property type="protein sequence ID" value="QOR57097.1"/>
    <property type="molecule type" value="Genomic_DNA"/>
</dbReference>
<dbReference type="KEGG" id="vg:65131027"/>
<organism evidence="1 2">
    <name type="scientific">uncultured phage cr4_1</name>
    <dbReference type="NCBI Taxonomy" id="2772084"/>
    <lineage>
        <taxon>Viruses</taxon>
        <taxon>Duplodnaviria</taxon>
        <taxon>Heunggongvirae</taxon>
        <taxon>Uroviricota</taxon>
        <taxon>Caudoviricetes</taxon>
        <taxon>Crassvirales</taxon>
        <taxon>Suoliviridae</taxon>
        <taxon>Loutivirinae</taxon>
        <taxon>Buorbuivirus</taxon>
        <taxon>Buorbuivirus hominis</taxon>
    </lineage>
</organism>
<proteinExistence type="predicted"/>
<evidence type="ECO:0000313" key="2">
    <source>
        <dbReference type="Proteomes" id="UP000593850"/>
    </source>
</evidence>
<dbReference type="InterPro" id="IPR057878">
    <property type="entry name" value="CrAss_Ring_2"/>
</dbReference>
<accession>A0A7M1RRM2</accession>
<sequence>MSLSNLIDNILLIARNSNITESEHLSRHLIEMWIKSYRAMLIKQAIDKGYDIDEAYKTTLGPIHLDREETVPGKFIYVGDRELPTLIGFKNRPGVVAIRDMFGNLILLGSYTKAKLQRYRKATCKDYIAWVRGNKVYVEGDSNLLEYIEVDVIAEDPTEEKACYNPDSDYPIPASMIPTITLMILEKELKILVTQPSDVTNDSKDDTLNRYSK</sequence>